<accession>A0A8J3A9Z2</accession>
<protein>
    <submittedName>
        <fullName evidence="4">Oxidoreductase</fullName>
    </submittedName>
</protein>
<dbReference type="Gene3D" id="3.30.360.10">
    <property type="entry name" value="Dihydrodipicolinate Reductase, domain 2"/>
    <property type="match status" value="1"/>
</dbReference>
<reference evidence="4" key="1">
    <citation type="journal article" date="2014" name="Int. J. Syst. Evol. Microbiol.">
        <title>Complete genome sequence of Corynebacterium casei LMG S-19264T (=DSM 44701T), isolated from a smear-ripened cheese.</title>
        <authorList>
            <consortium name="US DOE Joint Genome Institute (JGI-PGF)"/>
            <person name="Walter F."/>
            <person name="Albersmeier A."/>
            <person name="Kalinowski J."/>
            <person name="Ruckert C."/>
        </authorList>
    </citation>
    <scope>NUCLEOTIDE SEQUENCE</scope>
    <source>
        <strain evidence="4">CGMCC 1.14988</strain>
    </source>
</reference>
<gene>
    <name evidence="4" type="ORF">GCM10011354_27210</name>
</gene>
<keyword evidence="1" id="KW-0560">Oxidoreductase</keyword>
<dbReference type="InterPro" id="IPR036291">
    <property type="entry name" value="NAD(P)-bd_dom_sf"/>
</dbReference>
<feature type="domain" description="Gfo/Idh/MocA-like oxidoreductase N-terminal" evidence="2">
    <location>
        <begin position="1"/>
        <end position="115"/>
    </location>
</feature>
<dbReference type="InterPro" id="IPR055170">
    <property type="entry name" value="GFO_IDH_MocA-like_dom"/>
</dbReference>
<dbReference type="Pfam" id="PF22725">
    <property type="entry name" value="GFO_IDH_MocA_C3"/>
    <property type="match status" value="1"/>
</dbReference>
<evidence type="ECO:0000256" key="1">
    <source>
        <dbReference type="ARBA" id="ARBA00023002"/>
    </source>
</evidence>
<sequence length="292" mass="30245">MRFGLVGTGYWAAEVHAPALAGAPDVELVGVWGRDAAKAADVVAPHDARAYDDVDALFADVDAVSFAVPPDVQASLAVRAAEAGCHLLLEKPVALDAGAAAAVVEACAAAGVASIVFLTSRFDPGIARWLEETAAESGWLGGQATLLAALDTPGNPFGDSPWRREHGALWDVGPHVLSLLLPVLGEVEAVRAARGPRDTVHLALRHTGGASSQLVLSLTMPETAAGQRVAFYGEPGWRELPTGLAFEARDAFAEAIRALQQAAATGEAHPCDVRFGARIVDVLDAAARDLTG</sequence>
<dbReference type="Proteomes" id="UP000650511">
    <property type="component" value="Unassembled WGS sequence"/>
</dbReference>
<dbReference type="RefSeq" id="WP_130648995.1">
    <property type="nucleotide sequence ID" value="NZ_BMHA01000010.1"/>
</dbReference>
<name>A0A8J3A9Z2_9ACTN</name>
<evidence type="ECO:0000313" key="4">
    <source>
        <dbReference type="EMBL" id="GGI08064.1"/>
    </source>
</evidence>
<evidence type="ECO:0000313" key="5">
    <source>
        <dbReference type="Proteomes" id="UP000650511"/>
    </source>
</evidence>
<comment type="caution">
    <text evidence="4">The sequence shown here is derived from an EMBL/GenBank/DDBJ whole genome shotgun (WGS) entry which is preliminary data.</text>
</comment>
<dbReference type="EMBL" id="BMHA01000010">
    <property type="protein sequence ID" value="GGI08064.1"/>
    <property type="molecule type" value="Genomic_DNA"/>
</dbReference>
<evidence type="ECO:0000259" key="2">
    <source>
        <dbReference type="Pfam" id="PF01408"/>
    </source>
</evidence>
<dbReference type="OrthoDB" id="256869at2"/>
<dbReference type="InterPro" id="IPR000683">
    <property type="entry name" value="Gfo/Idh/MocA-like_OxRdtase_N"/>
</dbReference>
<feature type="domain" description="GFO/IDH/MocA-like oxidoreductase" evidence="3">
    <location>
        <begin position="136"/>
        <end position="237"/>
    </location>
</feature>
<evidence type="ECO:0000259" key="3">
    <source>
        <dbReference type="Pfam" id="PF22725"/>
    </source>
</evidence>
<dbReference type="Pfam" id="PF01408">
    <property type="entry name" value="GFO_IDH_MocA"/>
    <property type="match status" value="1"/>
</dbReference>
<organism evidence="4 5">
    <name type="scientific">Egicoccus halophilus</name>
    <dbReference type="NCBI Taxonomy" id="1670830"/>
    <lineage>
        <taxon>Bacteria</taxon>
        <taxon>Bacillati</taxon>
        <taxon>Actinomycetota</taxon>
        <taxon>Nitriliruptoria</taxon>
        <taxon>Egicoccales</taxon>
        <taxon>Egicoccaceae</taxon>
        <taxon>Egicoccus</taxon>
    </lineage>
</organism>
<dbReference type="AlphaFoldDB" id="A0A8J3A9Z2"/>
<dbReference type="PANTHER" id="PTHR43818:SF11">
    <property type="entry name" value="BCDNA.GH03377"/>
    <property type="match status" value="1"/>
</dbReference>
<dbReference type="SUPFAM" id="SSF55347">
    <property type="entry name" value="Glyceraldehyde-3-phosphate dehydrogenase-like, C-terminal domain"/>
    <property type="match status" value="1"/>
</dbReference>
<dbReference type="PANTHER" id="PTHR43818">
    <property type="entry name" value="BCDNA.GH03377"/>
    <property type="match status" value="1"/>
</dbReference>
<dbReference type="GO" id="GO:0016491">
    <property type="term" value="F:oxidoreductase activity"/>
    <property type="evidence" value="ECO:0007669"/>
    <property type="project" value="UniProtKB-KW"/>
</dbReference>
<dbReference type="Gene3D" id="3.40.50.720">
    <property type="entry name" value="NAD(P)-binding Rossmann-like Domain"/>
    <property type="match status" value="1"/>
</dbReference>
<keyword evidence="5" id="KW-1185">Reference proteome</keyword>
<dbReference type="GO" id="GO:0000166">
    <property type="term" value="F:nucleotide binding"/>
    <property type="evidence" value="ECO:0007669"/>
    <property type="project" value="InterPro"/>
</dbReference>
<dbReference type="SUPFAM" id="SSF51735">
    <property type="entry name" value="NAD(P)-binding Rossmann-fold domains"/>
    <property type="match status" value="1"/>
</dbReference>
<dbReference type="InterPro" id="IPR050463">
    <property type="entry name" value="Gfo/Idh/MocA_oxidrdct_glycsds"/>
</dbReference>
<proteinExistence type="predicted"/>
<reference evidence="4" key="2">
    <citation type="submission" date="2020-09" db="EMBL/GenBank/DDBJ databases">
        <authorList>
            <person name="Sun Q."/>
            <person name="Zhou Y."/>
        </authorList>
    </citation>
    <scope>NUCLEOTIDE SEQUENCE</scope>
    <source>
        <strain evidence="4">CGMCC 1.14988</strain>
    </source>
</reference>